<evidence type="ECO:0000313" key="3">
    <source>
        <dbReference type="Proteomes" id="UP001189122"/>
    </source>
</evidence>
<dbReference type="Proteomes" id="UP001189122">
    <property type="component" value="Unassembled WGS sequence"/>
</dbReference>
<evidence type="ECO:0000256" key="1">
    <source>
        <dbReference type="SAM" id="MobiDB-lite"/>
    </source>
</evidence>
<organism evidence="2 3">
    <name type="scientific">Spirodela intermedia</name>
    <name type="common">Intermediate duckweed</name>
    <dbReference type="NCBI Taxonomy" id="51605"/>
    <lineage>
        <taxon>Eukaryota</taxon>
        <taxon>Viridiplantae</taxon>
        <taxon>Streptophyta</taxon>
        <taxon>Embryophyta</taxon>
        <taxon>Tracheophyta</taxon>
        <taxon>Spermatophyta</taxon>
        <taxon>Magnoliopsida</taxon>
        <taxon>Liliopsida</taxon>
        <taxon>Araceae</taxon>
        <taxon>Lemnoideae</taxon>
        <taxon>Spirodela</taxon>
    </lineage>
</organism>
<gene>
    <name evidence="2" type="ORF">SI7747_UN021691</name>
</gene>
<protein>
    <submittedName>
        <fullName evidence="2">Uncharacterized protein</fullName>
    </submittedName>
</protein>
<evidence type="ECO:0000313" key="2">
    <source>
        <dbReference type="EMBL" id="CAA6675349.1"/>
    </source>
</evidence>
<proteinExistence type="predicted"/>
<accession>A0ABN7EBU6</accession>
<reference evidence="3" key="1">
    <citation type="journal article" date="2020" name="Sci. Rep.">
        <title>Chromosome-scale genome assembly for the duckweed Spirodela intermedia, integrating cytogenetic maps, PacBio and Oxford Nanopore libraries.</title>
        <authorList>
            <person name="Hoang P.T.N."/>
            <person name="Fiebig A."/>
            <person name="Novak P."/>
            <person name="Macas J."/>
            <person name="Cao H.X."/>
            <person name="Stepanenko A."/>
            <person name="Chen G."/>
            <person name="Borisjuk N."/>
            <person name="Scholz U."/>
            <person name="Schubert I."/>
        </authorList>
    </citation>
    <scope>NUCLEOTIDE SEQUENCE [LARGE SCALE GENOMIC DNA]</scope>
</reference>
<keyword evidence="3" id="KW-1185">Reference proteome</keyword>
<sequence length="48" mass="5292">MPGSNGPRMSESCPGKLCPCPCSTPPFHPREATTTAPHHRHRHRCTAR</sequence>
<comment type="caution">
    <text evidence="2">The sequence shown here is derived from an EMBL/GenBank/DDBJ whole genome shotgun (WGS) entry which is preliminary data.</text>
</comment>
<feature type="compositionally biased region" description="Basic residues" evidence="1">
    <location>
        <begin position="37"/>
        <end position="48"/>
    </location>
</feature>
<feature type="region of interest" description="Disordered" evidence="1">
    <location>
        <begin position="29"/>
        <end position="48"/>
    </location>
</feature>
<name>A0ABN7EBU6_SPIIN</name>
<dbReference type="EMBL" id="CACRZD030000288">
    <property type="protein sequence ID" value="CAA6675349.1"/>
    <property type="molecule type" value="Genomic_DNA"/>
</dbReference>